<dbReference type="AlphaFoldDB" id="A0AAD9WNB7"/>
<feature type="region of interest" description="Disordered" evidence="1">
    <location>
        <begin position="63"/>
        <end position="92"/>
    </location>
</feature>
<feature type="transmembrane region" description="Helical" evidence="2">
    <location>
        <begin position="16"/>
        <end position="34"/>
    </location>
</feature>
<sequence>MELNVDEKFLGNSKRHITVSILMTYLSISSFFVIKNNAIESNNAYVAKIDEDTCAISRDGNLTCTRSTRRHPPEPDPIESGVDGEFTTREPV</sequence>
<evidence type="ECO:0000313" key="4">
    <source>
        <dbReference type="Proteomes" id="UP001280121"/>
    </source>
</evidence>
<evidence type="ECO:0000256" key="2">
    <source>
        <dbReference type="SAM" id="Phobius"/>
    </source>
</evidence>
<evidence type="ECO:0000256" key="1">
    <source>
        <dbReference type="SAM" id="MobiDB-lite"/>
    </source>
</evidence>
<evidence type="ECO:0000313" key="3">
    <source>
        <dbReference type="EMBL" id="KAK2637739.1"/>
    </source>
</evidence>
<keyword evidence="2" id="KW-1133">Transmembrane helix</keyword>
<keyword evidence="4" id="KW-1185">Reference proteome</keyword>
<dbReference type="Proteomes" id="UP001280121">
    <property type="component" value="Unassembled WGS sequence"/>
</dbReference>
<organism evidence="3 4">
    <name type="scientific">Dipteronia dyeriana</name>
    <dbReference type="NCBI Taxonomy" id="168575"/>
    <lineage>
        <taxon>Eukaryota</taxon>
        <taxon>Viridiplantae</taxon>
        <taxon>Streptophyta</taxon>
        <taxon>Embryophyta</taxon>
        <taxon>Tracheophyta</taxon>
        <taxon>Spermatophyta</taxon>
        <taxon>Magnoliopsida</taxon>
        <taxon>eudicotyledons</taxon>
        <taxon>Gunneridae</taxon>
        <taxon>Pentapetalae</taxon>
        <taxon>rosids</taxon>
        <taxon>malvids</taxon>
        <taxon>Sapindales</taxon>
        <taxon>Sapindaceae</taxon>
        <taxon>Hippocastanoideae</taxon>
        <taxon>Acereae</taxon>
        <taxon>Dipteronia</taxon>
    </lineage>
</organism>
<proteinExistence type="predicted"/>
<accession>A0AAD9WNB7</accession>
<name>A0AAD9WNB7_9ROSI</name>
<gene>
    <name evidence="3" type="ORF">Ddye_025534</name>
</gene>
<reference evidence="3" key="1">
    <citation type="journal article" date="2023" name="Plant J.">
        <title>Genome sequences and population genomics provide insights into the demographic history, inbreeding, and mutation load of two 'living fossil' tree species of Dipteronia.</title>
        <authorList>
            <person name="Feng Y."/>
            <person name="Comes H.P."/>
            <person name="Chen J."/>
            <person name="Zhu S."/>
            <person name="Lu R."/>
            <person name="Zhang X."/>
            <person name="Li P."/>
            <person name="Qiu J."/>
            <person name="Olsen K.M."/>
            <person name="Qiu Y."/>
        </authorList>
    </citation>
    <scope>NUCLEOTIDE SEQUENCE</scope>
    <source>
        <strain evidence="3">KIB01</strain>
    </source>
</reference>
<keyword evidence="2" id="KW-0812">Transmembrane</keyword>
<dbReference type="EMBL" id="JANJYI010000008">
    <property type="protein sequence ID" value="KAK2637739.1"/>
    <property type="molecule type" value="Genomic_DNA"/>
</dbReference>
<keyword evidence="2" id="KW-0472">Membrane</keyword>
<protein>
    <submittedName>
        <fullName evidence="3">Uncharacterized protein</fullName>
    </submittedName>
</protein>
<comment type="caution">
    <text evidence="3">The sequence shown here is derived from an EMBL/GenBank/DDBJ whole genome shotgun (WGS) entry which is preliminary data.</text>
</comment>